<dbReference type="InterPro" id="IPR005142">
    <property type="entry name" value="eRF1_3"/>
</dbReference>
<protein>
    <recommendedName>
        <fullName evidence="3">Eukaryotic peptide chain release factor subunit 1</fullName>
    </recommendedName>
</protein>
<comment type="subcellular location">
    <subcellularLocation>
        <location evidence="1">Cytoplasm</location>
    </subcellularLocation>
</comment>
<name>A0A6A0GPT7_HYAAZ</name>
<reference evidence="7" key="1">
    <citation type="submission" date="2014-08" db="EMBL/GenBank/DDBJ databases">
        <authorList>
            <person name="Murali S."/>
            <person name="Richards S."/>
            <person name="Bandaranaike D."/>
            <person name="Bellair M."/>
            <person name="Blankenburg K."/>
            <person name="Chao H."/>
            <person name="Dinh H."/>
            <person name="Doddapaneni H."/>
            <person name="Dugan-Rocha S."/>
            <person name="Elkadiri S."/>
            <person name="Gnanaolivu R."/>
            <person name="Hughes D."/>
            <person name="Lee S."/>
            <person name="Li M."/>
            <person name="Ming W."/>
            <person name="Munidasa M."/>
            <person name="Muniz J."/>
            <person name="Nguyen L."/>
            <person name="Osuji N."/>
            <person name="Pu L.-L."/>
            <person name="Puazo M."/>
            <person name="Skinner E."/>
            <person name="Qu C."/>
            <person name="Quiroz J."/>
            <person name="Raj R."/>
            <person name="Weissenberger G."/>
            <person name="Xin Y."/>
            <person name="Zou X."/>
            <person name="Han Y."/>
            <person name="Worley K."/>
            <person name="Muzny D."/>
            <person name="Gibbs R."/>
        </authorList>
    </citation>
    <scope>NUCLEOTIDE SEQUENCE</scope>
    <source>
        <strain evidence="7">HAZT.00-mixed</strain>
        <tissue evidence="7">Whole organism</tissue>
    </source>
</reference>
<dbReference type="SUPFAM" id="SSF55481">
    <property type="entry name" value="N-terminal domain of eukaryotic peptide chain release factor subunit 1, ERF1"/>
    <property type="match status" value="1"/>
</dbReference>
<dbReference type="KEGG" id="hazt:108673723"/>
<keyword evidence="4" id="KW-0963">Cytoplasm</keyword>
<dbReference type="Proteomes" id="UP000711488">
    <property type="component" value="Unassembled WGS sequence"/>
</dbReference>
<dbReference type="InterPro" id="IPR029064">
    <property type="entry name" value="Ribosomal_eL30-like_sf"/>
</dbReference>
<evidence type="ECO:0000256" key="2">
    <source>
        <dbReference type="ARBA" id="ARBA00005326"/>
    </source>
</evidence>
<dbReference type="SMART" id="SM01194">
    <property type="entry name" value="eRF1_1"/>
    <property type="match status" value="1"/>
</dbReference>
<dbReference type="Gene3D" id="3.30.1330.30">
    <property type="match status" value="1"/>
</dbReference>
<evidence type="ECO:0000256" key="4">
    <source>
        <dbReference type="ARBA" id="ARBA00022490"/>
    </source>
</evidence>
<dbReference type="RefSeq" id="XP_018017079.1">
    <property type="nucleotide sequence ID" value="XM_018161590.1"/>
</dbReference>
<dbReference type="Pfam" id="PF03463">
    <property type="entry name" value="eRF1_1"/>
    <property type="match status" value="1"/>
</dbReference>
<reference evidence="9" key="4">
    <citation type="submission" date="2025-04" db="UniProtKB">
        <authorList>
            <consortium name="RefSeq"/>
        </authorList>
    </citation>
    <scope>IDENTIFICATION</scope>
    <source>
        <tissue evidence="9">Whole organism</tissue>
    </source>
</reference>
<dbReference type="GeneID" id="108673723"/>
<reference evidence="7" key="2">
    <citation type="journal article" date="2018" name="Environ. Sci. Technol.">
        <title>The Toxicogenome of Hyalella azteca: A Model for Sediment Ecotoxicology and Evolutionary Toxicology.</title>
        <authorList>
            <person name="Poynton H.C."/>
            <person name="Hasenbein S."/>
            <person name="Benoit J.B."/>
            <person name="Sepulveda M.S."/>
            <person name="Poelchau M.F."/>
            <person name="Hughes D.S.T."/>
            <person name="Murali S.C."/>
            <person name="Chen S."/>
            <person name="Glastad K.M."/>
            <person name="Goodisman M.A.D."/>
            <person name="Werren J.H."/>
            <person name="Vineis J.H."/>
            <person name="Bowen J.L."/>
            <person name="Friedrich M."/>
            <person name="Jones J."/>
            <person name="Robertson H.M."/>
            <person name="Feyereisen R."/>
            <person name="Mechler-Hickson A."/>
            <person name="Mathers N."/>
            <person name="Lee C.E."/>
            <person name="Colbourne J.K."/>
            <person name="Biales A."/>
            <person name="Johnston J.S."/>
            <person name="Wellborn G.A."/>
            <person name="Rosendale A.J."/>
            <person name="Cridge A.G."/>
            <person name="Munoz-Torres M.C."/>
            <person name="Bain P.A."/>
            <person name="Manny A.R."/>
            <person name="Major K.M."/>
            <person name="Lambert F.N."/>
            <person name="Vulpe C.D."/>
            <person name="Tuck P."/>
            <person name="Blalock B.J."/>
            <person name="Lin Y.Y."/>
            <person name="Smith M.E."/>
            <person name="Ochoa-Acuna H."/>
            <person name="Chen M.M."/>
            <person name="Childers C.P."/>
            <person name="Qu J."/>
            <person name="Dugan S."/>
            <person name="Lee S.L."/>
            <person name="Chao H."/>
            <person name="Dinh H."/>
            <person name="Han Y."/>
            <person name="Doddapaneni H."/>
            <person name="Worley K.C."/>
            <person name="Muzny D.M."/>
            <person name="Gibbs R.A."/>
            <person name="Richards S."/>
        </authorList>
    </citation>
    <scope>NUCLEOTIDE SEQUENCE</scope>
    <source>
        <strain evidence="7">HAZT.00-mixed</strain>
        <tissue evidence="7">Whole organism</tissue>
    </source>
</reference>
<accession>A0A6A0GPT7</accession>
<dbReference type="EMBL" id="JQDR03017243">
    <property type="protein sequence ID" value="KAA0184060.1"/>
    <property type="molecule type" value="Genomic_DNA"/>
</dbReference>
<dbReference type="OMA" id="NIPCINQ"/>
<evidence type="ECO:0000259" key="6">
    <source>
        <dbReference type="SMART" id="SM01194"/>
    </source>
</evidence>
<dbReference type="InterPro" id="IPR024049">
    <property type="entry name" value="eRF1_1_sf"/>
</dbReference>
<dbReference type="SUPFAM" id="SSF53137">
    <property type="entry name" value="Translational machinery components"/>
    <property type="match status" value="1"/>
</dbReference>
<dbReference type="AlphaFoldDB" id="A0A6A0GPT7"/>
<keyword evidence="8" id="KW-1185">Reference proteome</keyword>
<dbReference type="Pfam" id="PF03464">
    <property type="entry name" value="eRF1_2"/>
    <property type="match status" value="1"/>
</dbReference>
<feature type="domain" description="eRF1/Pelota-like N-terminal" evidence="6">
    <location>
        <begin position="3"/>
        <end position="142"/>
    </location>
</feature>
<comment type="similarity">
    <text evidence="2">Belongs to the eukaryotic release factor 1 family.</text>
</comment>
<proteinExistence type="inferred from homology"/>
<dbReference type="PANTHER" id="PTHR10113">
    <property type="entry name" value="PEPTIDE CHAIN RELEASE FACTOR SUBUNIT 1"/>
    <property type="match status" value="1"/>
</dbReference>
<evidence type="ECO:0000256" key="1">
    <source>
        <dbReference type="ARBA" id="ARBA00004496"/>
    </source>
</evidence>
<organism evidence="7">
    <name type="scientific">Hyalella azteca</name>
    <name type="common">Amphipod</name>
    <dbReference type="NCBI Taxonomy" id="294128"/>
    <lineage>
        <taxon>Eukaryota</taxon>
        <taxon>Metazoa</taxon>
        <taxon>Ecdysozoa</taxon>
        <taxon>Arthropoda</taxon>
        <taxon>Crustacea</taxon>
        <taxon>Multicrustacea</taxon>
        <taxon>Malacostraca</taxon>
        <taxon>Eumalacostraca</taxon>
        <taxon>Peracarida</taxon>
        <taxon>Amphipoda</taxon>
        <taxon>Senticaudata</taxon>
        <taxon>Talitrida</taxon>
        <taxon>Talitroidea</taxon>
        <taxon>Hyalellidae</taxon>
        <taxon>Hyalella</taxon>
    </lineage>
</organism>
<dbReference type="Gene3D" id="3.30.960.10">
    <property type="entry name" value="eRF1 domain 1"/>
    <property type="match status" value="1"/>
</dbReference>
<dbReference type="GO" id="GO:0005737">
    <property type="term" value="C:cytoplasm"/>
    <property type="evidence" value="ECO:0007669"/>
    <property type="project" value="UniProtKB-SubCell"/>
</dbReference>
<dbReference type="InterPro" id="IPR042226">
    <property type="entry name" value="eFR1_2_sf"/>
</dbReference>
<dbReference type="InterPro" id="IPR005141">
    <property type="entry name" value="eRF1_2"/>
</dbReference>
<reference evidence="7" key="3">
    <citation type="submission" date="2019-06" db="EMBL/GenBank/DDBJ databases">
        <authorList>
            <person name="Poynton C."/>
            <person name="Hasenbein S."/>
            <person name="Benoit J.B."/>
            <person name="Sepulveda M.S."/>
            <person name="Poelchau M.F."/>
            <person name="Murali S.C."/>
            <person name="Chen S."/>
            <person name="Glastad K.M."/>
            <person name="Werren J.H."/>
            <person name="Vineis J.H."/>
            <person name="Bowen J.L."/>
            <person name="Friedrich M."/>
            <person name="Jones J."/>
            <person name="Robertson H.M."/>
            <person name="Feyereisen R."/>
            <person name="Mechler-Hickson A."/>
            <person name="Mathers N."/>
            <person name="Lee C.E."/>
            <person name="Colbourne J.K."/>
            <person name="Biales A."/>
            <person name="Johnston J.S."/>
            <person name="Wellborn G.A."/>
            <person name="Rosendale A.J."/>
            <person name="Cridge A.G."/>
            <person name="Munoz-Torres M.C."/>
            <person name="Bain P.A."/>
            <person name="Manny A.R."/>
            <person name="Major K.M."/>
            <person name="Lambert F.N."/>
            <person name="Vulpe C.D."/>
            <person name="Tuck P."/>
            <person name="Blalock B.J."/>
            <person name="Lin Y.-Y."/>
            <person name="Smith M.E."/>
            <person name="Ochoa-Acuna H."/>
            <person name="Chen M.-J.M."/>
            <person name="Childers C.P."/>
            <person name="Qu J."/>
            <person name="Dugan S."/>
            <person name="Lee S.L."/>
            <person name="Chao H."/>
            <person name="Dinh H."/>
            <person name="Han Y."/>
            <person name="Doddapaneni H."/>
            <person name="Worley K.C."/>
            <person name="Muzny D.M."/>
            <person name="Gibbs R.A."/>
            <person name="Richards S."/>
        </authorList>
    </citation>
    <scope>NUCLEOTIDE SEQUENCE</scope>
    <source>
        <strain evidence="7">HAZT.00-mixed</strain>
        <tissue evidence="7">Whole organism</tissue>
    </source>
</reference>
<evidence type="ECO:0000313" key="9">
    <source>
        <dbReference type="RefSeq" id="XP_018017079.1"/>
    </source>
</evidence>
<keyword evidence="5" id="KW-0648">Protein biosynthesis</keyword>
<evidence type="ECO:0000256" key="5">
    <source>
        <dbReference type="ARBA" id="ARBA00022917"/>
    </source>
</evidence>
<sequence>MTMESDENHLETWRLRRRLNLIESLKPAPNTSVFTILIRPDDHITKIRSMLADEQARSSNIKSDTNRISVQDGLKIIIEHLRVQRHLPKNGLACYCGTSVFDPNCDKSIKLKMFFEPPKPITRFIYDCGFTFHTSTLRTLLNDEQAVGYIVIDGKGTLFASVRGSVKDVLFKMSVDLPRKHARGGQSAARFARIREDARLIYISQVCEKAVQVFIKNNIPCINQLIIAGQAHLKDCIEKCPRLDVRLKPLICSILTVDYGGEAGLNDAIRQSMSQLASIKLSKEITLIRSFFDLLSRGQENLVAYGPDGVTAALEEGAVETVIVWQDLALVRWVIQKDDSTTIVEYLETGKHPKHETFVVKEDGISFVEWLADHVKSWGCKLELVSDATPEGAMLVGGFRGIAALLRYSREPAPNLLDDSDHCFDLDMSLCNLTY</sequence>
<evidence type="ECO:0000313" key="8">
    <source>
        <dbReference type="Proteomes" id="UP000694843"/>
    </source>
</evidence>
<evidence type="ECO:0000313" key="7">
    <source>
        <dbReference type="EMBL" id="KAA0184060.1"/>
    </source>
</evidence>
<dbReference type="NCBIfam" id="TIGR03676">
    <property type="entry name" value="aRF1_eRF1"/>
    <property type="match status" value="1"/>
</dbReference>
<dbReference type="Proteomes" id="UP000694843">
    <property type="component" value="Unplaced"/>
</dbReference>
<dbReference type="InterPro" id="IPR005140">
    <property type="entry name" value="eRF1_Pelota-like_N"/>
</dbReference>
<dbReference type="GO" id="GO:0003747">
    <property type="term" value="F:translation release factor activity"/>
    <property type="evidence" value="ECO:0007669"/>
    <property type="project" value="InterPro"/>
</dbReference>
<dbReference type="Pfam" id="PF03465">
    <property type="entry name" value="eRF1_3"/>
    <property type="match status" value="1"/>
</dbReference>
<gene>
    <name evidence="9" type="primary">LOC108673723</name>
    <name evidence="7" type="ORF">HAZT_HAZT004140</name>
</gene>
<evidence type="ECO:0000256" key="3">
    <source>
        <dbReference type="ARBA" id="ARBA00013382"/>
    </source>
</evidence>
<dbReference type="SUPFAM" id="SSF55315">
    <property type="entry name" value="L30e-like"/>
    <property type="match status" value="1"/>
</dbReference>
<dbReference type="Gene3D" id="3.30.420.60">
    <property type="entry name" value="eRF1 domain 2"/>
    <property type="match status" value="1"/>
</dbReference>
<dbReference type="InterPro" id="IPR004403">
    <property type="entry name" value="Peptide_chain-rel_eRF1/aRF1"/>
</dbReference>
<dbReference type="OrthoDB" id="10254527at2759"/>